<comment type="caution">
    <text evidence="2">The sequence shown here is derived from an EMBL/GenBank/DDBJ whole genome shotgun (WGS) entry which is preliminary data.</text>
</comment>
<sequence>MSYIEDASGAQSLSTPNHILLALKDKTPSEEPATYKQAMKSPAKAQWLEAMMLDLAAHEANGWFVPATLPPDATPLGMRWVFKIKYDDSVTEATRRVARCKAHLVIQGHTQIQGVDYEESYSPVIAKEILRTMLTLGAFLNCEIDVWTSSQLFPTKKSTAQRLWYQTLATYFAPARIHTARQISQHLHQAGGRPSRLHRRLR</sequence>
<organism evidence="2 3">
    <name type="scientific">Aphanomyces astaci</name>
    <name type="common">Crayfish plague agent</name>
    <dbReference type="NCBI Taxonomy" id="112090"/>
    <lineage>
        <taxon>Eukaryota</taxon>
        <taxon>Sar</taxon>
        <taxon>Stramenopiles</taxon>
        <taxon>Oomycota</taxon>
        <taxon>Saprolegniomycetes</taxon>
        <taxon>Saprolegniales</taxon>
        <taxon>Verrucalvaceae</taxon>
        <taxon>Aphanomyces</taxon>
    </lineage>
</organism>
<evidence type="ECO:0000313" key="2">
    <source>
        <dbReference type="EMBL" id="KAF0702354.1"/>
    </source>
</evidence>
<dbReference type="VEuPathDB" id="FungiDB:H257_19039"/>
<protein>
    <recommendedName>
        <fullName evidence="1">Reverse transcriptase Ty1/copia-type domain-containing protein</fullName>
    </recommendedName>
</protein>
<dbReference type="AlphaFoldDB" id="A0A6A4Z538"/>
<dbReference type="EMBL" id="VJMI01021165">
    <property type="protein sequence ID" value="KAF0702354.1"/>
    <property type="molecule type" value="Genomic_DNA"/>
</dbReference>
<accession>A0A6A4Z538</accession>
<evidence type="ECO:0000259" key="1">
    <source>
        <dbReference type="Pfam" id="PF07727"/>
    </source>
</evidence>
<dbReference type="InterPro" id="IPR013103">
    <property type="entry name" value="RVT_2"/>
</dbReference>
<proteinExistence type="predicted"/>
<feature type="domain" description="Reverse transcriptase Ty1/copia-type" evidence="1">
    <location>
        <begin position="68"/>
        <end position="141"/>
    </location>
</feature>
<evidence type="ECO:0000313" key="3">
    <source>
        <dbReference type="Proteomes" id="UP000469452"/>
    </source>
</evidence>
<dbReference type="Pfam" id="PF07727">
    <property type="entry name" value="RVT_2"/>
    <property type="match status" value="1"/>
</dbReference>
<name>A0A6A4Z538_APHAT</name>
<gene>
    <name evidence="2" type="ORF">AaE_015996</name>
</gene>
<dbReference type="Proteomes" id="UP000469452">
    <property type="component" value="Unassembled WGS sequence"/>
</dbReference>
<reference evidence="2 3" key="1">
    <citation type="submission" date="2019-06" db="EMBL/GenBank/DDBJ databases">
        <title>Genomics analysis of Aphanomyces spp. identifies a new class of oomycete effector associated with host adaptation.</title>
        <authorList>
            <person name="Gaulin E."/>
        </authorList>
    </citation>
    <scope>NUCLEOTIDE SEQUENCE [LARGE SCALE GENOMIC DNA]</scope>
    <source>
        <strain evidence="2 3">E</strain>
    </source>
</reference>